<name>A0ABV1UX08_9ACTN</name>
<reference evidence="1 2" key="1">
    <citation type="submission" date="2024-06" db="EMBL/GenBank/DDBJ databases">
        <title>The Natural Products Discovery Center: Release of the First 8490 Sequenced Strains for Exploring Actinobacteria Biosynthetic Diversity.</title>
        <authorList>
            <person name="Kalkreuter E."/>
            <person name="Kautsar S.A."/>
            <person name="Yang D."/>
            <person name="Bader C.D."/>
            <person name="Teijaro C.N."/>
            <person name="Fluegel L."/>
            <person name="Davis C.M."/>
            <person name="Simpson J.R."/>
            <person name="Lauterbach L."/>
            <person name="Steele A.D."/>
            <person name="Gui C."/>
            <person name="Meng S."/>
            <person name="Li G."/>
            <person name="Viehrig K."/>
            <person name="Ye F."/>
            <person name="Su P."/>
            <person name="Kiefer A.F."/>
            <person name="Nichols A."/>
            <person name="Cepeda A.J."/>
            <person name="Yan W."/>
            <person name="Fan B."/>
            <person name="Jiang Y."/>
            <person name="Adhikari A."/>
            <person name="Zheng C.-J."/>
            <person name="Schuster L."/>
            <person name="Cowan T.M."/>
            <person name="Smanski M.J."/>
            <person name="Chevrette M.G."/>
            <person name="De Carvalho L.P.S."/>
            <person name="Shen B."/>
        </authorList>
    </citation>
    <scope>NUCLEOTIDE SEQUENCE [LARGE SCALE GENOMIC DNA]</scope>
    <source>
        <strain evidence="1 2">NPDC000837</strain>
    </source>
</reference>
<sequence length="88" mass="9565">MNRRAHPSRWARQRFGAHAAGLVATGPERLARAHLPARTAHDMAELKKRGPYGHVLAETVREELALEAISLGGAVCEEPTRFVAAPGF</sequence>
<keyword evidence="2" id="KW-1185">Reference proteome</keyword>
<organism evidence="1 2">
    <name type="scientific">Streptomyces xantholiticus</name>
    <dbReference type="NCBI Taxonomy" id="68285"/>
    <lineage>
        <taxon>Bacteria</taxon>
        <taxon>Bacillati</taxon>
        <taxon>Actinomycetota</taxon>
        <taxon>Actinomycetes</taxon>
        <taxon>Kitasatosporales</taxon>
        <taxon>Streptomycetaceae</taxon>
        <taxon>Streptomyces</taxon>
    </lineage>
</organism>
<gene>
    <name evidence="1" type="ORF">ABT276_16470</name>
</gene>
<dbReference type="EMBL" id="JBEPBX010000013">
    <property type="protein sequence ID" value="MER6614930.1"/>
    <property type="molecule type" value="Genomic_DNA"/>
</dbReference>
<dbReference type="Proteomes" id="UP001445472">
    <property type="component" value="Unassembled WGS sequence"/>
</dbReference>
<comment type="caution">
    <text evidence="1">The sequence shown here is derived from an EMBL/GenBank/DDBJ whole genome shotgun (WGS) entry which is preliminary data.</text>
</comment>
<accession>A0ABV1UX08</accession>
<evidence type="ECO:0000313" key="1">
    <source>
        <dbReference type="EMBL" id="MER6614930.1"/>
    </source>
</evidence>
<proteinExistence type="predicted"/>
<evidence type="ECO:0000313" key="2">
    <source>
        <dbReference type="Proteomes" id="UP001445472"/>
    </source>
</evidence>
<protein>
    <submittedName>
        <fullName evidence="1">Uncharacterized protein</fullName>
    </submittedName>
</protein>
<dbReference type="RefSeq" id="WP_351976624.1">
    <property type="nucleotide sequence ID" value="NZ_JBEPBX010000013.1"/>
</dbReference>